<dbReference type="EMBL" id="BJXR01000034">
    <property type="protein sequence ID" value="GEN09366.1"/>
    <property type="molecule type" value="Genomic_DNA"/>
</dbReference>
<comment type="caution">
    <text evidence="2">The sequence shown here is derived from an EMBL/GenBank/DDBJ whole genome shotgun (WGS) entry which is preliminary data.</text>
</comment>
<dbReference type="Proteomes" id="UP000183760">
    <property type="component" value="Unassembled WGS sequence"/>
</dbReference>
<dbReference type="Proteomes" id="UP000321514">
    <property type="component" value="Unassembled WGS sequence"/>
</dbReference>
<feature type="chain" id="PRO_5022947755" description="Lipoprotein" evidence="1">
    <location>
        <begin position="21"/>
        <end position="350"/>
    </location>
</feature>
<dbReference type="AlphaFoldDB" id="A0A511T5B2"/>
<evidence type="ECO:0000313" key="2">
    <source>
        <dbReference type="EMBL" id="GEN09366.1"/>
    </source>
</evidence>
<feature type="signal peptide" evidence="1">
    <location>
        <begin position="1"/>
        <end position="20"/>
    </location>
</feature>
<keyword evidence="4" id="KW-1185">Reference proteome</keyword>
<reference evidence="3 4" key="1">
    <citation type="submission" date="2016-10" db="EMBL/GenBank/DDBJ databases">
        <authorList>
            <person name="Varghese N."/>
            <person name="Submissions S."/>
        </authorList>
    </citation>
    <scope>NUCLEOTIDE SEQUENCE [LARGE SCALE GENOMIC DNA]</scope>
    <source>
        <strain evidence="3 4">DSM 16525</strain>
    </source>
</reference>
<proteinExistence type="predicted"/>
<dbReference type="STRING" id="1334629.MFUL124B02_19025"/>
<dbReference type="EMBL" id="FOIB01000009">
    <property type="protein sequence ID" value="SEU31764.1"/>
    <property type="molecule type" value="Genomic_DNA"/>
</dbReference>
<evidence type="ECO:0000313" key="3">
    <source>
        <dbReference type="EMBL" id="SEU31764.1"/>
    </source>
</evidence>
<evidence type="ECO:0008006" key="6">
    <source>
        <dbReference type="Google" id="ProtNLM"/>
    </source>
</evidence>
<dbReference type="OrthoDB" id="5499289at2"/>
<name>A0A511T5B2_MYXFU</name>
<gene>
    <name evidence="2" type="ORF">MFU01_44030</name>
    <name evidence="3" type="ORF">SAMN05443572_10917</name>
</gene>
<reference evidence="2 5" key="2">
    <citation type="submission" date="2019-07" db="EMBL/GenBank/DDBJ databases">
        <title>Whole genome shotgun sequence of Myxococcus fulvus NBRC 100333.</title>
        <authorList>
            <person name="Hosoyama A."/>
            <person name="Uohara A."/>
            <person name="Ohji S."/>
            <person name="Ichikawa N."/>
        </authorList>
    </citation>
    <scope>NUCLEOTIDE SEQUENCE [LARGE SCALE GENOMIC DNA]</scope>
    <source>
        <strain evidence="2 5">NBRC 100333</strain>
    </source>
</reference>
<evidence type="ECO:0000313" key="4">
    <source>
        <dbReference type="Proteomes" id="UP000183760"/>
    </source>
</evidence>
<keyword evidence="1" id="KW-0732">Signal</keyword>
<accession>A0A511T5B2</accession>
<evidence type="ECO:0000256" key="1">
    <source>
        <dbReference type="SAM" id="SignalP"/>
    </source>
</evidence>
<organism evidence="2 5">
    <name type="scientific">Myxococcus fulvus</name>
    <dbReference type="NCBI Taxonomy" id="33"/>
    <lineage>
        <taxon>Bacteria</taxon>
        <taxon>Pseudomonadati</taxon>
        <taxon>Myxococcota</taxon>
        <taxon>Myxococcia</taxon>
        <taxon>Myxococcales</taxon>
        <taxon>Cystobacterineae</taxon>
        <taxon>Myxococcaceae</taxon>
        <taxon>Myxococcus</taxon>
    </lineage>
</organism>
<dbReference type="RefSeq" id="WP_046713294.1">
    <property type="nucleotide sequence ID" value="NZ_BJXR01000034.1"/>
</dbReference>
<sequence>MRTARLLVLALGLLASPALAQPEFFFGTGEAPVFREEAIDKRFLRTRLFQALDQGTADANCAQVVGAYLTLLGEVGTQFHKRDENFMLDPALVQALNTQLVTDRFPGNSYFVTMVRRVLIDKQLRPDWLKTAESLVPYYPAIDMARLRFLADGTKPVDSFLLTLPVLRERYKEEVQRVNSVAVSTAEALFRDNYLDHELAFSGLELVDVKLEKPKKKKLKKGEEPEPERMVARLIWTEPEPAPTATYEFQFGKPRKRERVEVVAILQDKQYVDLNKLLKGNTVLVRGRFWEYKKGLSSIELRDALLFQERDWARIGGLVEPMALASCPLAVNDLTGIAPAQPGAFGSKPR</sequence>
<protein>
    <recommendedName>
        <fullName evidence="6">Lipoprotein</fullName>
    </recommendedName>
</protein>
<evidence type="ECO:0000313" key="5">
    <source>
        <dbReference type="Proteomes" id="UP000321514"/>
    </source>
</evidence>